<keyword evidence="3" id="KW-1185">Reference proteome</keyword>
<accession>A0A452Y4T0</accession>
<reference evidence="2" key="3">
    <citation type="journal article" date="2017" name="Nature">
        <title>Genome sequence of the progenitor of the wheat D genome Aegilops tauschii.</title>
        <authorList>
            <person name="Luo M.C."/>
            <person name="Gu Y.Q."/>
            <person name="Puiu D."/>
            <person name="Wang H."/>
            <person name="Twardziok S.O."/>
            <person name="Deal K.R."/>
            <person name="Huo N."/>
            <person name="Zhu T."/>
            <person name="Wang L."/>
            <person name="Wang Y."/>
            <person name="McGuire P.E."/>
            <person name="Liu S."/>
            <person name="Long H."/>
            <person name="Ramasamy R.K."/>
            <person name="Rodriguez J.C."/>
            <person name="Van S.L."/>
            <person name="Yuan L."/>
            <person name="Wang Z."/>
            <person name="Xia Z."/>
            <person name="Xiao L."/>
            <person name="Anderson O.D."/>
            <person name="Ouyang S."/>
            <person name="Liang Y."/>
            <person name="Zimin A.V."/>
            <person name="Pertea G."/>
            <person name="Qi P."/>
            <person name="Bennetzen J.L."/>
            <person name="Dai X."/>
            <person name="Dawson M.W."/>
            <person name="Muller H.G."/>
            <person name="Kugler K."/>
            <person name="Rivarola-Duarte L."/>
            <person name="Spannagl M."/>
            <person name="Mayer K.F.X."/>
            <person name="Lu F.H."/>
            <person name="Bevan M.W."/>
            <person name="Leroy P."/>
            <person name="Li P."/>
            <person name="You F.M."/>
            <person name="Sun Q."/>
            <person name="Liu Z."/>
            <person name="Lyons E."/>
            <person name="Wicker T."/>
            <person name="Salzberg S.L."/>
            <person name="Devos K.M."/>
            <person name="Dvorak J."/>
        </authorList>
    </citation>
    <scope>NUCLEOTIDE SEQUENCE [LARGE SCALE GENOMIC DNA]</scope>
    <source>
        <strain evidence="2">cv. AL8/78</strain>
    </source>
</reference>
<reference evidence="2" key="5">
    <citation type="journal article" date="2021" name="G3 (Bethesda)">
        <title>Aegilops tauschii genome assembly Aet v5.0 features greater sequence contiguity and improved annotation.</title>
        <authorList>
            <person name="Wang L."/>
            <person name="Zhu T."/>
            <person name="Rodriguez J.C."/>
            <person name="Deal K.R."/>
            <person name="Dubcovsky J."/>
            <person name="McGuire P.E."/>
            <person name="Lux T."/>
            <person name="Spannagl M."/>
            <person name="Mayer K.F.X."/>
            <person name="Baldrich P."/>
            <person name="Meyers B.C."/>
            <person name="Huo N."/>
            <person name="Gu Y.Q."/>
            <person name="Zhou H."/>
            <person name="Devos K.M."/>
            <person name="Bennetzen J.L."/>
            <person name="Unver T."/>
            <person name="Budak H."/>
            <person name="Gulick P.J."/>
            <person name="Galiba G."/>
            <person name="Kalapos B."/>
            <person name="Nelson D.R."/>
            <person name="Li P."/>
            <person name="You F.M."/>
            <person name="Luo M.C."/>
            <person name="Dvorak J."/>
        </authorList>
    </citation>
    <scope>NUCLEOTIDE SEQUENCE [LARGE SCALE GENOMIC DNA]</scope>
    <source>
        <strain evidence="2">cv. AL8/78</strain>
    </source>
</reference>
<feature type="compositionally biased region" description="Basic and acidic residues" evidence="1">
    <location>
        <begin position="332"/>
        <end position="351"/>
    </location>
</feature>
<sequence length="551" mass="59279">MARASAGIGAPDARPEEDSCFIPSSFDMDRDMLEWEQTAAIAWAINAPRRLVALDVDRAIRKQFRLSHGDVAVTPYHLVEFLVKFEHKAQCDAALAAGRVRAAGAIVHIRPWRPLERAFGAALNYRVHLCLENVPDYAWTPYVAERIIGRRCSLDRLDDHSALRTNSETLDLWAWTADPNLIPKVIWLTFTTRPSGGLKVFANVARPSGCKRGATFRVLVHLDMVEDHSNATLDCYTSDGRAEVFSPPRLPLEWHMECVDGVPPPLGATLALPDVGGSSRAAAPRRRDRGTDDHPRQMPRRRDDSDDYDDDWRGGGGRDGRGRVPRSNDSALDGRRERTRSPRRRDVDSVRHGRRRAGSPVGAASPVMAMEVDPVACGKLHLLSDCGATAGPRLPLVDHARLLRSELSAAIDTALAPLRSEFSAMRRRLAGLAERVEGAFVKLGSTAGGPASPSLLAGAAVGVVEAGSAVAALPTLSACFAGLALSPDVRSLDTPGVEAWSAPYSPPTGDASPLARPVDAGRAMCDARGDPVGLLVAAPLSAALVIRPEPV</sequence>
<dbReference type="AlphaFoldDB" id="A0A452Y4T0"/>
<feature type="compositionally biased region" description="Basic and acidic residues" evidence="1">
    <location>
        <begin position="289"/>
        <end position="304"/>
    </location>
</feature>
<reference evidence="2" key="4">
    <citation type="submission" date="2019-03" db="UniProtKB">
        <authorList>
            <consortium name="EnsemblPlants"/>
        </authorList>
    </citation>
    <scope>IDENTIFICATION</scope>
</reference>
<dbReference type="STRING" id="200361.A0A452Y4T0"/>
<reference evidence="3" key="1">
    <citation type="journal article" date="2014" name="Science">
        <title>Ancient hybridizations among the ancestral genomes of bread wheat.</title>
        <authorList>
            <consortium name="International Wheat Genome Sequencing Consortium,"/>
            <person name="Marcussen T."/>
            <person name="Sandve S.R."/>
            <person name="Heier L."/>
            <person name="Spannagl M."/>
            <person name="Pfeifer M."/>
            <person name="Jakobsen K.S."/>
            <person name="Wulff B.B."/>
            <person name="Steuernagel B."/>
            <person name="Mayer K.F."/>
            <person name="Olsen O.A."/>
        </authorList>
    </citation>
    <scope>NUCLEOTIDE SEQUENCE [LARGE SCALE GENOMIC DNA]</scope>
    <source>
        <strain evidence="3">cv. AL8/78</strain>
    </source>
</reference>
<evidence type="ECO:0000313" key="2">
    <source>
        <dbReference type="EnsemblPlants" id="AET1Gv20291200.1"/>
    </source>
</evidence>
<feature type="compositionally biased region" description="Basic and acidic residues" evidence="1">
    <location>
        <begin position="311"/>
        <end position="322"/>
    </location>
</feature>
<feature type="region of interest" description="Disordered" evidence="1">
    <location>
        <begin position="269"/>
        <end position="364"/>
    </location>
</feature>
<organism evidence="2 3">
    <name type="scientific">Aegilops tauschii subsp. strangulata</name>
    <name type="common">Goatgrass</name>
    <dbReference type="NCBI Taxonomy" id="200361"/>
    <lineage>
        <taxon>Eukaryota</taxon>
        <taxon>Viridiplantae</taxon>
        <taxon>Streptophyta</taxon>
        <taxon>Embryophyta</taxon>
        <taxon>Tracheophyta</taxon>
        <taxon>Spermatophyta</taxon>
        <taxon>Magnoliopsida</taxon>
        <taxon>Liliopsida</taxon>
        <taxon>Poales</taxon>
        <taxon>Poaceae</taxon>
        <taxon>BOP clade</taxon>
        <taxon>Pooideae</taxon>
        <taxon>Triticodae</taxon>
        <taxon>Triticeae</taxon>
        <taxon>Triticinae</taxon>
        <taxon>Aegilops</taxon>
    </lineage>
</organism>
<protein>
    <recommendedName>
        <fullName evidence="4">DUF4283 domain-containing protein</fullName>
    </recommendedName>
</protein>
<reference evidence="3" key="2">
    <citation type="journal article" date="2017" name="Nat. Plants">
        <title>The Aegilops tauschii genome reveals multiple impacts of transposons.</title>
        <authorList>
            <person name="Zhao G."/>
            <person name="Zou C."/>
            <person name="Li K."/>
            <person name="Wang K."/>
            <person name="Li T."/>
            <person name="Gao L."/>
            <person name="Zhang X."/>
            <person name="Wang H."/>
            <person name="Yang Z."/>
            <person name="Liu X."/>
            <person name="Jiang W."/>
            <person name="Mao L."/>
            <person name="Kong X."/>
            <person name="Jiao Y."/>
            <person name="Jia J."/>
        </authorList>
    </citation>
    <scope>NUCLEOTIDE SEQUENCE [LARGE SCALE GENOMIC DNA]</scope>
    <source>
        <strain evidence="3">cv. AL8/78</strain>
    </source>
</reference>
<evidence type="ECO:0008006" key="4">
    <source>
        <dbReference type="Google" id="ProtNLM"/>
    </source>
</evidence>
<dbReference type="InterPro" id="IPR053253">
    <property type="entry name" value="Sex_diff_modulator"/>
</dbReference>
<proteinExistence type="predicted"/>
<evidence type="ECO:0000256" key="1">
    <source>
        <dbReference type="SAM" id="MobiDB-lite"/>
    </source>
</evidence>
<name>A0A452Y4T0_AEGTS</name>
<evidence type="ECO:0000313" key="3">
    <source>
        <dbReference type="Proteomes" id="UP000015105"/>
    </source>
</evidence>
<dbReference type="Gramene" id="AET1Gv20291200.1">
    <property type="protein sequence ID" value="AET1Gv20291200.1"/>
    <property type="gene ID" value="AET1Gv20291200"/>
</dbReference>
<dbReference type="PANTHER" id="PTHR33087:SF21">
    <property type="entry name" value="OS03G0782100 PROTEIN"/>
    <property type="match status" value="1"/>
</dbReference>
<dbReference type="PANTHER" id="PTHR33087">
    <property type="entry name" value="OS07G0539200 PROTEIN"/>
    <property type="match status" value="1"/>
</dbReference>
<dbReference type="EnsemblPlants" id="AET1Gv20291200.1">
    <property type="protein sequence ID" value="AET1Gv20291200.1"/>
    <property type="gene ID" value="AET1Gv20291200"/>
</dbReference>
<dbReference type="Proteomes" id="UP000015105">
    <property type="component" value="Chromosome 1D"/>
</dbReference>